<dbReference type="Pfam" id="PF00535">
    <property type="entry name" value="Glycos_transf_2"/>
    <property type="match status" value="1"/>
</dbReference>
<reference evidence="2 3" key="1">
    <citation type="submission" date="2018-07" db="EMBL/GenBank/DDBJ databases">
        <title>Genomic Encyclopedia of Type Strains, Phase IV (KMG-IV): sequencing the most valuable type-strain genomes for metagenomic binning, comparative biology and taxonomic classification.</title>
        <authorList>
            <person name="Goeker M."/>
        </authorList>
    </citation>
    <scope>NUCLEOTIDE SEQUENCE [LARGE SCALE GENOMIC DNA]</scope>
    <source>
        <strain evidence="2 3">DSM 21410</strain>
    </source>
</reference>
<dbReference type="EMBL" id="QPJS01000009">
    <property type="protein sequence ID" value="RCX01087.1"/>
    <property type="molecule type" value="Genomic_DNA"/>
</dbReference>
<evidence type="ECO:0000313" key="3">
    <source>
        <dbReference type="Proteomes" id="UP000253517"/>
    </source>
</evidence>
<organism evidence="2 3">
    <name type="scientific">Schleiferia thermophila</name>
    <dbReference type="NCBI Taxonomy" id="884107"/>
    <lineage>
        <taxon>Bacteria</taxon>
        <taxon>Pseudomonadati</taxon>
        <taxon>Bacteroidota</taxon>
        <taxon>Flavobacteriia</taxon>
        <taxon>Flavobacteriales</taxon>
        <taxon>Schleiferiaceae</taxon>
        <taxon>Schleiferia</taxon>
    </lineage>
</organism>
<name>A0A368ZZ33_9FLAO</name>
<dbReference type="Gene3D" id="3.90.550.10">
    <property type="entry name" value="Spore Coat Polysaccharide Biosynthesis Protein SpsA, Chain A"/>
    <property type="match status" value="1"/>
</dbReference>
<gene>
    <name evidence="2" type="ORF">DES35_10913</name>
</gene>
<protein>
    <recommendedName>
        <fullName evidence="1">Glycosyltransferase 2-like domain-containing protein</fullName>
    </recommendedName>
</protein>
<dbReference type="CDD" id="cd00761">
    <property type="entry name" value="Glyco_tranf_GTA_type"/>
    <property type="match status" value="1"/>
</dbReference>
<dbReference type="RefSeq" id="WP_114366587.1">
    <property type="nucleotide sequence ID" value="NZ_BHZF01000007.1"/>
</dbReference>
<comment type="caution">
    <text evidence="2">The sequence shown here is derived from an EMBL/GenBank/DDBJ whole genome shotgun (WGS) entry which is preliminary data.</text>
</comment>
<dbReference type="AlphaFoldDB" id="A0A368ZZ33"/>
<dbReference type="InterPro" id="IPR029044">
    <property type="entry name" value="Nucleotide-diphossugar_trans"/>
</dbReference>
<evidence type="ECO:0000259" key="1">
    <source>
        <dbReference type="Pfam" id="PF00535"/>
    </source>
</evidence>
<dbReference type="Proteomes" id="UP000253517">
    <property type="component" value="Unassembled WGS sequence"/>
</dbReference>
<keyword evidence="3" id="KW-1185">Reference proteome</keyword>
<proteinExistence type="predicted"/>
<sequence>MISILIPTYNFDPTQTVRELHAQADELKISFEILIADDDPNSGMAATYQKLNELTNVHAFINPKNLGRRGNRDYLASKARFDFLLFLDEDALICNRNFLKTYLEYAKPNLVVCGGVEYCLNLPDAQKRKLRYSYGIFREVKSASDRNARPYASFITFNFLIPKDIYLQLPIHTEILGYGYEDTMMGYDLKYRFVPVLHIDNAACHSQVDDSVVFLQKTNQALENLSRMIASGKVDDDIKLYKTYSRMQSFGLTLLLRILYSLAGNFLADFLVRNNGPLWLYDVYRLMYLSTIKPEITGPGAWR</sequence>
<dbReference type="SUPFAM" id="SSF53448">
    <property type="entry name" value="Nucleotide-diphospho-sugar transferases"/>
    <property type="match status" value="1"/>
</dbReference>
<accession>A0A368ZZ33</accession>
<feature type="domain" description="Glycosyltransferase 2-like" evidence="1">
    <location>
        <begin position="3"/>
        <end position="136"/>
    </location>
</feature>
<dbReference type="InterPro" id="IPR001173">
    <property type="entry name" value="Glyco_trans_2-like"/>
</dbReference>
<evidence type="ECO:0000313" key="2">
    <source>
        <dbReference type="EMBL" id="RCX01087.1"/>
    </source>
</evidence>